<feature type="transmembrane region" description="Helical" evidence="2">
    <location>
        <begin position="233"/>
        <end position="252"/>
    </location>
</feature>
<feature type="compositionally biased region" description="Basic and acidic residues" evidence="1">
    <location>
        <begin position="22"/>
        <end position="33"/>
    </location>
</feature>
<keyword evidence="3" id="KW-0548">Nucleotidyltransferase</keyword>
<dbReference type="EC" id="2.7.7.41" evidence="3"/>
<accession>D5H9X6</accession>
<gene>
    <name evidence="3" type="primary">cdsA</name>
    <name evidence="3" type="ordered locus">SRM_01910</name>
</gene>
<evidence type="ECO:0000313" key="3">
    <source>
        <dbReference type="EMBL" id="CBH24831.1"/>
    </source>
</evidence>
<sequence>MRRLRGRPPPPLRVVCKGSKPGSDRTIAEPEGSGDERILTPYFRGLVSASSLSYAGEVGRKALHLLALSIPFGAWAVGMPTALYLLAPAALVAGAADVTRAHSESVNAVIRGIFGALMRAEELPAPRTGVQFNGATCVLVGAAMMVALFPLRIAVPVLVMAMLADAAAALVGRRWGRHTWGALSATMEGTTAFVVTGLGVMAFFSSVALGPAAGGVLVGAGIEALPLPVNDNIRVPVAAAATVVVGEALVLGRSVSLLPVLSL</sequence>
<dbReference type="Proteomes" id="UP000000933">
    <property type="component" value="Chromosome"/>
</dbReference>
<reference evidence="4" key="2">
    <citation type="submission" date="2010-04" db="EMBL/GenBank/DDBJ databases">
        <title>Genome sequence of Salinibacter ruber M8.</title>
        <authorList>
            <consortium name="Genoscope"/>
        </authorList>
    </citation>
    <scope>NUCLEOTIDE SEQUENCE [LARGE SCALE GENOMIC DNA]</scope>
    <source>
        <strain evidence="4">M8</strain>
    </source>
</reference>
<dbReference type="AlphaFoldDB" id="D5H9X6"/>
<dbReference type="InterPro" id="IPR037997">
    <property type="entry name" value="Dgk1-like"/>
</dbReference>
<reference evidence="3 4" key="1">
    <citation type="journal article" date="2010" name="ISME J.">
        <title>Fine-scale evolution: genomic, phenotypic and ecological differentiation in two coexisting Salinibacter ruber strains.</title>
        <authorList>
            <person name="Pena A."/>
            <person name="Teeling H."/>
            <person name="Huerta-Cepas J."/>
            <person name="Santos F."/>
            <person name="Yarza P."/>
            <person name="Brito-Echeverria J."/>
            <person name="Lucio M."/>
            <person name="Schmitt-Kopplin P."/>
            <person name="Meseguer I."/>
            <person name="Schenowitz C."/>
            <person name="Dossat C."/>
            <person name="Barbe V."/>
            <person name="Dopazo J."/>
            <person name="Rossello-Mora R."/>
            <person name="Schuler M."/>
            <person name="Glockner F.O."/>
            <person name="Amann R."/>
            <person name="Gabaldon T."/>
            <person name="Anton J."/>
        </authorList>
    </citation>
    <scope>NUCLEOTIDE SEQUENCE [LARGE SCALE GENOMIC DNA]</scope>
    <source>
        <strain evidence="3 4">M8</strain>
    </source>
</reference>
<proteinExistence type="predicted"/>
<dbReference type="EMBL" id="FP565814">
    <property type="protein sequence ID" value="CBH24831.1"/>
    <property type="molecule type" value="Genomic_DNA"/>
</dbReference>
<keyword evidence="2" id="KW-0812">Transmembrane</keyword>
<evidence type="ECO:0000256" key="1">
    <source>
        <dbReference type="SAM" id="MobiDB-lite"/>
    </source>
</evidence>
<feature type="transmembrane region" description="Helical" evidence="2">
    <location>
        <begin position="65"/>
        <end position="87"/>
    </location>
</feature>
<feature type="region of interest" description="Disordered" evidence="1">
    <location>
        <begin position="1"/>
        <end position="33"/>
    </location>
</feature>
<dbReference type="HOGENOM" id="CLU_031477_4_1_10"/>
<dbReference type="GO" id="GO:0004143">
    <property type="term" value="F:ATP-dependent diacylglycerol kinase activity"/>
    <property type="evidence" value="ECO:0007669"/>
    <property type="project" value="InterPro"/>
</dbReference>
<evidence type="ECO:0000256" key="2">
    <source>
        <dbReference type="SAM" id="Phobius"/>
    </source>
</evidence>
<dbReference type="PANTHER" id="PTHR31303">
    <property type="entry name" value="CTP-DEPENDENT DIACYLGLYCEROL KINASE 1"/>
    <property type="match status" value="1"/>
</dbReference>
<organism evidence="3 4">
    <name type="scientific">Salinibacter ruber (strain M8)</name>
    <dbReference type="NCBI Taxonomy" id="761659"/>
    <lineage>
        <taxon>Bacteria</taxon>
        <taxon>Pseudomonadati</taxon>
        <taxon>Rhodothermota</taxon>
        <taxon>Rhodothermia</taxon>
        <taxon>Rhodothermales</taxon>
        <taxon>Salinibacteraceae</taxon>
        <taxon>Salinibacter</taxon>
    </lineage>
</organism>
<feature type="transmembrane region" description="Helical" evidence="2">
    <location>
        <begin position="153"/>
        <end position="171"/>
    </location>
</feature>
<dbReference type="GO" id="GO:0004605">
    <property type="term" value="F:phosphatidate cytidylyltransferase activity"/>
    <property type="evidence" value="ECO:0007669"/>
    <property type="project" value="UniProtKB-EC"/>
</dbReference>
<dbReference type="KEGG" id="srm:SRM_01910"/>
<protein>
    <submittedName>
        <fullName evidence="3">Phosphatidate cytidylyltransferase</fullName>
        <ecNumber evidence="3">2.7.7.41</ecNumber>
    </submittedName>
</protein>
<feature type="transmembrane region" description="Helical" evidence="2">
    <location>
        <begin position="192"/>
        <end position="213"/>
    </location>
</feature>
<keyword evidence="2" id="KW-0472">Membrane</keyword>
<name>D5H9X6_SALRM</name>
<keyword evidence="3" id="KW-0808">Transferase</keyword>
<keyword evidence="2" id="KW-1133">Transmembrane helix</keyword>
<dbReference type="PANTHER" id="PTHR31303:SF1">
    <property type="entry name" value="CTP-DEPENDENT DIACYLGLYCEROL KINASE 1"/>
    <property type="match status" value="1"/>
</dbReference>
<evidence type="ECO:0000313" key="4">
    <source>
        <dbReference type="Proteomes" id="UP000000933"/>
    </source>
</evidence>